<proteinExistence type="inferred from homology"/>
<keyword evidence="5 10" id="KW-0145">Chemotaxis</keyword>
<feature type="region of interest" description="Disordered" evidence="11">
    <location>
        <begin position="59"/>
        <end position="83"/>
    </location>
</feature>
<evidence type="ECO:0000313" key="13">
    <source>
        <dbReference type="Proteomes" id="UP000315995"/>
    </source>
</evidence>
<keyword evidence="12" id="KW-0966">Cell projection</keyword>
<evidence type="ECO:0000256" key="8">
    <source>
        <dbReference type="ARBA" id="ARBA00022989"/>
    </source>
</evidence>
<keyword evidence="8 10" id="KW-1133">Transmembrane helix</keyword>
<dbReference type="GO" id="GO:0009425">
    <property type="term" value="C:bacterial-type flagellum basal body"/>
    <property type="evidence" value="ECO:0007669"/>
    <property type="project" value="InterPro"/>
</dbReference>
<dbReference type="Pfam" id="PF03748">
    <property type="entry name" value="FliL"/>
    <property type="match status" value="1"/>
</dbReference>
<comment type="subcellular location">
    <subcellularLocation>
        <location evidence="2">Cell membrane</location>
        <topology evidence="2">Single-pass membrane protein</topology>
    </subcellularLocation>
</comment>
<reference evidence="12 13" key="1">
    <citation type="submission" date="2019-06" db="EMBL/GenBank/DDBJ databases">
        <title>Persicimonas caeni gen. nov., sp. nov., a predatory bacterium isolated from solar saltern.</title>
        <authorList>
            <person name="Wang S."/>
        </authorList>
    </citation>
    <scope>NUCLEOTIDE SEQUENCE [LARGE SCALE GENOMIC DNA]</scope>
    <source>
        <strain evidence="12 13">YN101</strain>
    </source>
</reference>
<keyword evidence="9 10" id="KW-0472">Membrane</keyword>
<evidence type="ECO:0000256" key="10">
    <source>
        <dbReference type="RuleBase" id="RU364125"/>
    </source>
</evidence>
<dbReference type="Proteomes" id="UP000315995">
    <property type="component" value="Chromosome"/>
</dbReference>
<keyword evidence="12" id="KW-0282">Flagellum</keyword>
<name>A0A4Y6PSQ7_PERCE</name>
<feature type="transmembrane region" description="Helical" evidence="10">
    <location>
        <begin position="28"/>
        <end position="49"/>
    </location>
</feature>
<organism evidence="12 13">
    <name type="scientific">Persicimonas caeni</name>
    <dbReference type="NCBI Taxonomy" id="2292766"/>
    <lineage>
        <taxon>Bacteria</taxon>
        <taxon>Deltaproteobacteria</taxon>
        <taxon>Bradymonadales</taxon>
        <taxon>Bradymonadaceae</taxon>
        <taxon>Persicimonas</taxon>
    </lineage>
</organism>
<dbReference type="GO" id="GO:0006935">
    <property type="term" value="P:chemotaxis"/>
    <property type="evidence" value="ECO:0007669"/>
    <property type="project" value="UniProtKB-KW"/>
</dbReference>
<keyword evidence="6 10" id="KW-0812">Transmembrane</keyword>
<accession>A0A5B8Y3P8</accession>
<comment type="similarity">
    <text evidence="3 10">Belongs to the FliL family.</text>
</comment>
<keyword evidence="7 10" id="KW-0283">Flagellar rotation</keyword>
<keyword evidence="12" id="KW-0969">Cilium</keyword>
<protein>
    <recommendedName>
        <fullName evidence="10">Flagellar protein FliL</fullName>
    </recommendedName>
</protein>
<keyword evidence="4 10" id="KW-1003">Cell membrane</keyword>
<dbReference type="EMBL" id="CP041186">
    <property type="protein sequence ID" value="QDG51364.1"/>
    <property type="molecule type" value="Genomic_DNA"/>
</dbReference>
<dbReference type="OrthoDB" id="9799777at2"/>
<gene>
    <name evidence="12" type="ORF">FIV42_11615</name>
</gene>
<evidence type="ECO:0000256" key="3">
    <source>
        <dbReference type="ARBA" id="ARBA00008281"/>
    </source>
</evidence>
<evidence type="ECO:0000256" key="6">
    <source>
        <dbReference type="ARBA" id="ARBA00022692"/>
    </source>
</evidence>
<feature type="compositionally biased region" description="Acidic residues" evidence="11">
    <location>
        <begin position="7"/>
        <end position="17"/>
    </location>
</feature>
<feature type="region of interest" description="Disordered" evidence="11">
    <location>
        <begin position="1"/>
        <end position="23"/>
    </location>
</feature>
<dbReference type="RefSeq" id="WP_141197847.1">
    <property type="nucleotide sequence ID" value="NZ_CP041186.1"/>
</dbReference>
<accession>A0A4Y6PSQ7</accession>
<evidence type="ECO:0000256" key="4">
    <source>
        <dbReference type="ARBA" id="ARBA00022475"/>
    </source>
</evidence>
<dbReference type="GO" id="GO:0005886">
    <property type="term" value="C:plasma membrane"/>
    <property type="evidence" value="ECO:0007669"/>
    <property type="project" value="UniProtKB-SubCell"/>
</dbReference>
<dbReference type="InterPro" id="IPR005503">
    <property type="entry name" value="FliL"/>
</dbReference>
<evidence type="ECO:0000313" key="12">
    <source>
        <dbReference type="EMBL" id="QDG51364.1"/>
    </source>
</evidence>
<evidence type="ECO:0000256" key="9">
    <source>
        <dbReference type="ARBA" id="ARBA00023136"/>
    </source>
</evidence>
<dbReference type="GO" id="GO:0071978">
    <property type="term" value="P:bacterial-type flagellum-dependent swarming motility"/>
    <property type="evidence" value="ECO:0007669"/>
    <property type="project" value="TreeGrafter"/>
</dbReference>
<evidence type="ECO:0000256" key="2">
    <source>
        <dbReference type="ARBA" id="ARBA00004162"/>
    </source>
</evidence>
<dbReference type="PANTHER" id="PTHR35091">
    <property type="entry name" value="FLAGELLAR PROTEIN FLIL"/>
    <property type="match status" value="1"/>
</dbReference>
<dbReference type="PANTHER" id="PTHR35091:SF2">
    <property type="entry name" value="FLAGELLAR PROTEIN FLIL"/>
    <property type="match status" value="1"/>
</dbReference>
<dbReference type="AlphaFoldDB" id="A0A4Y6PSQ7"/>
<sequence>MSKDNEQENVEGAEEAAEASGGGSNKGVIIAVVAAILVSNAGLAAFFFFMGPSLMGGAQAANPPEAAAEPAEAEVEAAPSATPGPLVPLDPFVVNLNEPGEPRYLRVSITLEATDKDAVTKIDEVKVRLRDAYLSKLSAYTTAELRSPEDKARLREALIEEAKKVVSPRAVQQLYFTDFMMQ</sequence>
<keyword evidence="13" id="KW-1185">Reference proteome</keyword>
<evidence type="ECO:0000256" key="5">
    <source>
        <dbReference type="ARBA" id="ARBA00022500"/>
    </source>
</evidence>
<evidence type="ECO:0000256" key="7">
    <source>
        <dbReference type="ARBA" id="ARBA00022779"/>
    </source>
</evidence>
<comment type="function">
    <text evidence="1 10">Controls the rotational direction of flagella during chemotaxis.</text>
</comment>
<evidence type="ECO:0000256" key="1">
    <source>
        <dbReference type="ARBA" id="ARBA00002254"/>
    </source>
</evidence>
<evidence type="ECO:0000256" key="11">
    <source>
        <dbReference type="SAM" id="MobiDB-lite"/>
    </source>
</evidence>